<dbReference type="PRINTS" id="PR00119">
    <property type="entry name" value="CATATPASE"/>
</dbReference>
<dbReference type="SUPFAM" id="SSF56784">
    <property type="entry name" value="HAD-like"/>
    <property type="match status" value="1"/>
</dbReference>
<dbReference type="InterPro" id="IPR006068">
    <property type="entry name" value="ATPase_P-typ_cation-transptr_C"/>
</dbReference>
<dbReference type="NCBIfam" id="TIGR01494">
    <property type="entry name" value="ATPase_P-type"/>
    <property type="match status" value="2"/>
</dbReference>
<feature type="domain" description="P-type ATPase A" evidence="10">
    <location>
        <begin position="761"/>
        <end position="860"/>
    </location>
</feature>
<dbReference type="PANTHER" id="PTHR42861">
    <property type="entry name" value="CALCIUM-TRANSPORTING ATPASE"/>
    <property type="match status" value="1"/>
</dbReference>
<evidence type="ECO:0000256" key="2">
    <source>
        <dbReference type="ARBA" id="ARBA00022475"/>
    </source>
</evidence>
<feature type="transmembrane region" description="Helical" evidence="9">
    <location>
        <begin position="1447"/>
        <end position="1466"/>
    </location>
</feature>
<evidence type="ECO:0000259" key="11">
    <source>
        <dbReference type="Pfam" id="PF00689"/>
    </source>
</evidence>
<keyword evidence="4" id="KW-1278">Translocase</keyword>
<dbReference type="Gene3D" id="3.40.50.1000">
    <property type="entry name" value="HAD superfamily/HAD-like"/>
    <property type="match status" value="2"/>
</dbReference>
<dbReference type="SFLD" id="SFLDG00002">
    <property type="entry name" value="C1.7:_P-type_atpase_like"/>
    <property type="match status" value="1"/>
</dbReference>
<keyword evidence="3 9" id="KW-0812">Transmembrane</keyword>
<dbReference type="EMBL" id="UPHU01000001">
    <property type="protein sequence ID" value="VBA48281.1"/>
    <property type="molecule type" value="Genomic_DNA"/>
</dbReference>
<dbReference type="InterPro" id="IPR036412">
    <property type="entry name" value="HAD-like_sf"/>
</dbReference>
<dbReference type="InterPro" id="IPR023299">
    <property type="entry name" value="ATPase_P-typ_cyto_dom_N"/>
</dbReference>
<dbReference type="GO" id="GO:0005886">
    <property type="term" value="C:plasma membrane"/>
    <property type="evidence" value="ECO:0007669"/>
    <property type="project" value="UniProtKB-SubCell"/>
</dbReference>
<sequence>MNKLIGPGRLPGFGLVAAPLRAAVAGTRRTVTAGAAVAGAALSTVLAGGNPAANVGRSLSIAAQDISNLTRTAAGVAVEAVGGPPARRSCTTGPRCWVEVRGLGDTHAAAITTDVLTAVRTTPGVREAFLNRTIARLVVTVDPNGPSAAELCRIVADAERRHGTGDTRRRPVSLPGDDALLMGRMIAAAAATAALGLSLTGSLLRLPRLPDLVAVPPTLADHLPRLRKELERRLGPEGTDVLFGVVNATAAALTLSPTAAAAEAGTRAMLVAEAWTGRLTWHRHEPGLGSRPVPDDAASAPRSIPTPPDGPAERYANRTGAAGIGAAAVVGVLSRNLDMAGAAALTAVPKPLRTVREAFGCTMSSGLAARHDALVLRPGALRTLDRVDAIMIDPRAFYTDDLMVSRVLGVPDSQRTRAWEAVRAALDEAGLTPGWHDVADIPGAGGGTGQALISPVRDPFAAAVLTEARRSHPRVFSLDDDGLRSLAQGFDQLYPLDGSIDDAVAAAVAELKASGATVALLTTSQMRTAHRADVTIGVQRHRHPPPWGADVVVSDLAGAWRVLHAMPAARAATDNAVRLSASASAIGALMLIPGVPGRSSASVNVGMAASLWFGFRSAAKVFREPVPEPETVHDWHSLPVTEVRRLLPRPPDEHPAPASSRWHNLPPVRLLQAAGAKSWRLVRDFAEEMRSDLSDPITPLLATGALASALLGSPLDAVLVGGVLLVNAGLSAEQQLHAQRVLNRLLAVQDPSARRLTGPLDEQRHEKVPAKRLRPGDIIEVHADEVIPADARLLHASDVEVDESMLTGESLPVAKQTEPTPGAPLAERTCMLYAGTTVVAGTAVAVVTAVGSRSEVRRALAMAPRKSQEIGLQRQLRRITRRALPFSVAGGALVGLLSVARGTPLRAAVGSAVTLIVAAIPEGLTLVVTLAQLAAARRLTGESVLIRNAHSIEALARLNVVCFDKTGTLSENRLRVKSVHPVTGHTPGQVLDAALSTTYSRHTHRVEHATDDAINRAAADPALRGSRPQPRRTRDAFLPFQSGRPFAAALVGTRLTIKGSPEVLSSALAGPRARIGPLRKQIDELAAKGLRVLAVAERRLSREQAAAAAADPDLLESLCLSGLVPIGLLGLADTPRPMARSVLTALADRDIAVRLITGDHPTTAAVIAQELGIDVTVEQVVTGSDWEAMSADQRAEAVVSRLVFARMTPEHKIEVVQTLERAGLVTAMVGDGVNDAAAIRAASVGIGVGARGSDAARTAADVVLLDGKIEALLDALDEGEQLWRRVHSAVSVLLGGNLGEVSFALITTILTGRSVLNARQMLLVNMLTDALPAAALAVSPQAGTAEVDRGEAAMWRAIGVRGASTTIGAMLAWLLASATGTQRRAATVALIGLVGTQLAQTLADSHSALVVLTTVGSFGALAVVVSTPGLSQVFGCTPVGPLGWGQALLAAAVAGLVSALAPDLLVRASEHARRVIGSTADSAASVDEADSVARE</sequence>
<dbReference type="InterPro" id="IPR059000">
    <property type="entry name" value="ATPase_P-type_domA"/>
</dbReference>
<keyword evidence="12" id="KW-0378">Hydrolase</keyword>
<reference evidence="12 13" key="1">
    <citation type="submission" date="2018-09" db="EMBL/GenBank/DDBJ databases">
        <authorList>
            <person name="Tagini F."/>
        </authorList>
    </citation>
    <scope>NUCLEOTIDE SEQUENCE [LARGE SCALE GENOMIC DNA]</scope>
    <source>
        <strain evidence="12 13">MK142</strain>
    </source>
</reference>
<dbReference type="InterPro" id="IPR023214">
    <property type="entry name" value="HAD_sf"/>
</dbReference>
<dbReference type="SUPFAM" id="SSF81665">
    <property type="entry name" value="Calcium ATPase, transmembrane domain M"/>
    <property type="match status" value="1"/>
</dbReference>
<evidence type="ECO:0000256" key="5">
    <source>
        <dbReference type="ARBA" id="ARBA00022989"/>
    </source>
</evidence>
<dbReference type="SUPFAM" id="SSF81653">
    <property type="entry name" value="Calcium ATPase, transduction domain A"/>
    <property type="match status" value="1"/>
</dbReference>
<feature type="transmembrane region" description="Helical" evidence="9">
    <location>
        <begin position="907"/>
        <end position="931"/>
    </location>
</feature>
<keyword evidence="2" id="KW-1003">Cell membrane</keyword>
<dbReference type="Pfam" id="PF00122">
    <property type="entry name" value="E1-E2_ATPase"/>
    <property type="match status" value="1"/>
</dbReference>
<evidence type="ECO:0000256" key="4">
    <source>
        <dbReference type="ARBA" id="ARBA00022967"/>
    </source>
</evidence>
<name>A0A498QSE3_9MYCO</name>
<evidence type="ECO:0000313" key="12">
    <source>
        <dbReference type="EMBL" id="VBA48281.1"/>
    </source>
</evidence>
<dbReference type="SFLD" id="SFLDS00003">
    <property type="entry name" value="Haloacid_Dehalogenase"/>
    <property type="match status" value="1"/>
</dbReference>
<dbReference type="Pfam" id="PF00689">
    <property type="entry name" value="Cation_ATPase_C"/>
    <property type="match status" value="1"/>
</dbReference>
<evidence type="ECO:0000256" key="8">
    <source>
        <dbReference type="SAM" id="MobiDB-lite"/>
    </source>
</evidence>
<feature type="transmembrane region" description="Helical" evidence="9">
    <location>
        <begin position="1408"/>
        <end position="1427"/>
    </location>
</feature>
<evidence type="ECO:0000259" key="10">
    <source>
        <dbReference type="Pfam" id="PF00122"/>
    </source>
</evidence>
<feature type="region of interest" description="Disordered" evidence="8">
    <location>
        <begin position="283"/>
        <end position="313"/>
    </location>
</feature>
<protein>
    <submittedName>
        <fullName evidence="12">Putative cation-transporting ATPase I</fullName>
        <ecNumber evidence="12">3.6.3.-</ecNumber>
    </submittedName>
</protein>
<dbReference type="Proteomes" id="UP000268285">
    <property type="component" value="Unassembled WGS sequence"/>
</dbReference>
<evidence type="ECO:0000256" key="9">
    <source>
        <dbReference type="SAM" id="Phobius"/>
    </source>
</evidence>
<comment type="subcellular location">
    <subcellularLocation>
        <location evidence="1">Cell membrane</location>
        <topology evidence="1">Multi-pass membrane protein</topology>
    </subcellularLocation>
</comment>
<dbReference type="PRINTS" id="PR00120">
    <property type="entry name" value="HATPASE"/>
</dbReference>
<organism evidence="12 13">
    <name type="scientific">Mycobacterium pseudokansasii</name>
    <dbReference type="NCBI Taxonomy" id="2341080"/>
    <lineage>
        <taxon>Bacteria</taxon>
        <taxon>Bacillati</taxon>
        <taxon>Actinomycetota</taxon>
        <taxon>Actinomycetes</taxon>
        <taxon>Mycobacteriales</taxon>
        <taxon>Mycobacteriaceae</taxon>
        <taxon>Mycobacterium</taxon>
    </lineage>
</organism>
<evidence type="ECO:0000256" key="3">
    <source>
        <dbReference type="ARBA" id="ARBA00022692"/>
    </source>
</evidence>
<feature type="transmembrane region" description="Helical" evidence="9">
    <location>
        <begin position="883"/>
        <end position="901"/>
    </location>
</feature>
<evidence type="ECO:0000256" key="7">
    <source>
        <dbReference type="ARBA" id="ARBA00049360"/>
    </source>
</evidence>
<keyword evidence="5 9" id="KW-1133">Transmembrane helix</keyword>
<feature type="domain" description="Cation-transporting P-type ATPase C-terminal" evidence="11">
    <location>
        <begin position="1314"/>
        <end position="1459"/>
    </location>
</feature>
<feature type="transmembrane region" description="Helical" evidence="9">
    <location>
        <begin position="831"/>
        <end position="852"/>
    </location>
</feature>
<dbReference type="Pfam" id="PF00702">
    <property type="entry name" value="Hydrolase"/>
    <property type="match status" value="1"/>
</dbReference>
<dbReference type="InterPro" id="IPR008250">
    <property type="entry name" value="ATPase_P-typ_transduc_dom_A_sf"/>
</dbReference>
<dbReference type="InterPro" id="IPR023298">
    <property type="entry name" value="ATPase_P-typ_TM_dom_sf"/>
</dbReference>
<dbReference type="Gene3D" id="2.70.150.10">
    <property type="entry name" value="Calcium-transporting ATPase, cytoplasmic transduction domain A"/>
    <property type="match status" value="1"/>
</dbReference>
<dbReference type="InterPro" id="IPR044492">
    <property type="entry name" value="P_typ_ATPase_HD_dom"/>
</dbReference>
<dbReference type="InterPro" id="IPR001757">
    <property type="entry name" value="P_typ_ATPase"/>
</dbReference>
<dbReference type="GO" id="GO:0016887">
    <property type="term" value="F:ATP hydrolysis activity"/>
    <property type="evidence" value="ECO:0007669"/>
    <property type="project" value="InterPro"/>
</dbReference>
<keyword evidence="13" id="KW-1185">Reference proteome</keyword>
<dbReference type="Gene3D" id="3.40.1110.10">
    <property type="entry name" value="Calcium-transporting ATPase, cytoplasmic domain N"/>
    <property type="match status" value="2"/>
</dbReference>
<dbReference type="EC" id="3.6.3.-" evidence="12"/>
<dbReference type="Gene3D" id="1.20.1110.10">
    <property type="entry name" value="Calcium-transporting ATPase, transmembrane domain"/>
    <property type="match status" value="2"/>
</dbReference>
<evidence type="ECO:0000256" key="1">
    <source>
        <dbReference type="ARBA" id="ARBA00004651"/>
    </source>
</evidence>
<evidence type="ECO:0000256" key="6">
    <source>
        <dbReference type="ARBA" id="ARBA00023136"/>
    </source>
</evidence>
<dbReference type="SFLD" id="SFLDF00027">
    <property type="entry name" value="p-type_atpase"/>
    <property type="match status" value="1"/>
</dbReference>
<comment type="catalytic activity">
    <reaction evidence="7">
        <text>ATP + H2O = ADP + phosphate + H(+)</text>
        <dbReference type="Rhea" id="RHEA:13065"/>
        <dbReference type="ChEBI" id="CHEBI:15377"/>
        <dbReference type="ChEBI" id="CHEBI:15378"/>
        <dbReference type="ChEBI" id="CHEBI:30616"/>
        <dbReference type="ChEBI" id="CHEBI:43474"/>
        <dbReference type="ChEBI" id="CHEBI:456216"/>
    </reaction>
</comment>
<keyword evidence="6 9" id="KW-0472">Membrane</keyword>
<gene>
    <name evidence="12" type="primary">ctpI_3</name>
    <name evidence="12" type="ORF">LAUMK142_01238</name>
</gene>
<dbReference type="GO" id="GO:0005524">
    <property type="term" value="F:ATP binding"/>
    <property type="evidence" value="ECO:0007669"/>
    <property type="project" value="InterPro"/>
</dbReference>
<evidence type="ECO:0000313" key="13">
    <source>
        <dbReference type="Proteomes" id="UP000268285"/>
    </source>
</evidence>
<accession>A0A498QSE3</accession>
<proteinExistence type="predicted"/>